<evidence type="ECO:0000256" key="1">
    <source>
        <dbReference type="SAM" id="Phobius"/>
    </source>
</evidence>
<dbReference type="Proteomes" id="UP000009026">
    <property type="component" value="Chromosome"/>
</dbReference>
<accession>A0A0H4WZI0</accession>
<feature type="transmembrane region" description="Helical" evidence="1">
    <location>
        <begin position="301"/>
        <end position="321"/>
    </location>
</feature>
<feature type="transmembrane region" description="Helical" evidence="1">
    <location>
        <begin position="262"/>
        <end position="281"/>
    </location>
</feature>
<feature type="transmembrane region" description="Helical" evidence="1">
    <location>
        <begin position="141"/>
        <end position="163"/>
    </location>
</feature>
<feature type="transmembrane region" description="Helical" evidence="1">
    <location>
        <begin position="333"/>
        <end position="352"/>
    </location>
</feature>
<dbReference type="EMBL" id="CP012109">
    <property type="protein sequence ID" value="AKQ68851.1"/>
    <property type="molecule type" value="Genomic_DNA"/>
</dbReference>
<dbReference type="AlphaFoldDB" id="A0A0H4WZI0"/>
<feature type="transmembrane region" description="Helical" evidence="1">
    <location>
        <begin position="169"/>
        <end position="192"/>
    </location>
</feature>
<dbReference type="PATRIC" id="fig|1297742.4.peg.5859"/>
<evidence type="ECO:0000313" key="2">
    <source>
        <dbReference type="EMBL" id="AKQ68851.1"/>
    </source>
</evidence>
<feature type="transmembrane region" description="Helical" evidence="1">
    <location>
        <begin position="358"/>
        <end position="377"/>
    </location>
</feature>
<evidence type="ECO:0000313" key="3">
    <source>
        <dbReference type="Proteomes" id="UP000009026"/>
    </source>
</evidence>
<reference evidence="2 3" key="1">
    <citation type="journal article" date="2016" name="PLoS ONE">
        <title>Complete Genome Sequence and Comparative Genomics of a Novel Myxobacterium Myxococcus hansupus.</title>
        <authorList>
            <person name="Sharma G."/>
            <person name="Narwani T."/>
            <person name="Subramanian S."/>
        </authorList>
    </citation>
    <scope>NUCLEOTIDE SEQUENCE [LARGE SCALE GENOMIC DNA]</scope>
    <source>
        <strain evidence="3">mixupus</strain>
    </source>
</reference>
<keyword evidence="1" id="KW-1133">Transmembrane helix</keyword>
<dbReference type="eggNOG" id="ENOG502ZAJW">
    <property type="taxonomic scope" value="Bacteria"/>
</dbReference>
<dbReference type="STRING" id="1297742.A176_005763"/>
<organism evidence="2 3">
    <name type="scientific">Pseudomyxococcus hansupus</name>
    <dbReference type="NCBI Taxonomy" id="1297742"/>
    <lineage>
        <taxon>Bacteria</taxon>
        <taxon>Pseudomonadati</taxon>
        <taxon>Myxococcota</taxon>
        <taxon>Myxococcia</taxon>
        <taxon>Myxococcales</taxon>
        <taxon>Cystobacterineae</taxon>
        <taxon>Myxococcaceae</taxon>
        <taxon>Pseudomyxococcus</taxon>
    </lineage>
</organism>
<protein>
    <submittedName>
        <fullName evidence="2">Uncharacterized protein</fullName>
    </submittedName>
</protein>
<keyword evidence="1" id="KW-0472">Membrane</keyword>
<sequence length="505" mass="53452">MAGRVQGAVWAGCVQGVVCRRAASREPAAAGRVQGAAACRVPGAVWAGCVPGAVSACCVQGAAACRVPGAVSACCVQGAAACRVQGSAACCVHGAVSACLVPGASGGVPRPGRTDSDRLRAPMARLLAPSQGWLFSPGVDLFVFAGSALVSVAFVLAAPWLGVAGESPLWAWLLFVVCVDVAHVWSTLFRTYLDPEELRDRPGLYLGAPLAAYGAGVLAHLVSPGTFWTLFAYVALSHFVRQQYGWVALYDRKARVSPWERRLDAAAVYAATLGPVVWWHANLPRSFSWFVPGDFLAGLPSWMGTVALALHAGVLVTWAGFQALRVVRGEGVQVGKVLLVVATWVTWFGGIVVANDDFSFTVMNVVLHGVPYFALLFRYARGRLAEGGYGAAAALLRAGLPGFLLFLVALALAEEFLWDQAVWREHASLFGASRVTLPPDVLALVVPLLALPQATHYVLDAFVWKPGRQPALLSRLGWAPVDIRHPGRPLGAPHVSTMVIPARND</sequence>
<feature type="transmembrane region" description="Helical" evidence="1">
    <location>
        <begin position="389"/>
        <end position="413"/>
    </location>
</feature>
<gene>
    <name evidence="2" type="ORF">A176_005763</name>
</gene>
<keyword evidence="1" id="KW-0812">Transmembrane</keyword>
<dbReference type="KEGG" id="mym:A176_005763"/>
<keyword evidence="3" id="KW-1185">Reference proteome</keyword>
<name>A0A0H4WZI0_9BACT</name>
<proteinExistence type="predicted"/>